<dbReference type="EMBL" id="QLIX01000004">
    <property type="protein sequence ID" value="RAI59660.1"/>
    <property type="molecule type" value="Genomic_DNA"/>
</dbReference>
<keyword evidence="1" id="KW-0812">Transmembrane</keyword>
<organism evidence="2 3">
    <name type="scientific">Roseicella frigidaeris</name>
    <dbReference type="NCBI Taxonomy" id="2230885"/>
    <lineage>
        <taxon>Bacteria</taxon>
        <taxon>Pseudomonadati</taxon>
        <taxon>Pseudomonadota</taxon>
        <taxon>Alphaproteobacteria</taxon>
        <taxon>Acetobacterales</taxon>
        <taxon>Roseomonadaceae</taxon>
        <taxon>Roseicella</taxon>
    </lineage>
</organism>
<evidence type="ECO:0000313" key="3">
    <source>
        <dbReference type="Proteomes" id="UP000249065"/>
    </source>
</evidence>
<sequence length="191" mass="19715">MDQYDLPPASRAAAKPGEGVPGLWPAALVALLAGIAGWAWLDAVAKGPDGAWALGDARAVLAQVTEEEREAALGTMAGPETVLAAFRGQEAGCPVPLAWVTLAAAPGQPASALRLRSAGYVSPLYRLSELPVRVAIPYPGPYAAGHGALTVVPAGQPAVIALQPAWHVAGAVAQTREVRWRPIETCRRAHG</sequence>
<keyword evidence="1" id="KW-0472">Membrane</keyword>
<name>A0A327M9Q9_9PROT</name>
<accession>A0A327M9Q9</accession>
<dbReference type="RefSeq" id="WP_111469349.1">
    <property type="nucleotide sequence ID" value="NZ_QLIX01000004.1"/>
</dbReference>
<reference evidence="3" key="1">
    <citation type="submission" date="2018-06" db="EMBL/GenBank/DDBJ databases">
        <authorList>
            <person name="Khan S.A."/>
        </authorList>
    </citation>
    <scope>NUCLEOTIDE SEQUENCE [LARGE SCALE GENOMIC DNA]</scope>
    <source>
        <strain evidence="3">DB-1506</strain>
    </source>
</reference>
<gene>
    <name evidence="2" type="ORF">DOO78_08730</name>
</gene>
<keyword evidence="1" id="KW-1133">Transmembrane helix</keyword>
<protein>
    <submittedName>
        <fullName evidence="2">Uncharacterized protein</fullName>
    </submittedName>
</protein>
<evidence type="ECO:0000256" key="1">
    <source>
        <dbReference type="SAM" id="Phobius"/>
    </source>
</evidence>
<proteinExistence type="predicted"/>
<dbReference type="Proteomes" id="UP000249065">
    <property type="component" value="Unassembled WGS sequence"/>
</dbReference>
<comment type="caution">
    <text evidence="2">The sequence shown here is derived from an EMBL/GenBank/DDBJ whole genome shotgun (WGS) entry which is preliminary data.</text>
</comment>
<feature type="transmembrane region" description="Helical" evidence="1">
    <location>
        <begin position="23"/>
        <end position="41"/>
    </location>
</feature>
<dbReference type="AlphaFoldDB" id="A0A327M9Q9"/>
<keyword evidence="3" id="KW-1185">Reference proteome</keyword>
<evidence type="ECO:0000313" key="2">
    <source>
        <dbReference type="EMBL" id="RAI59660.1"/>
    </source>
</evidence>
<dbReference type="OrthoDB" id="8005311at2"/>